<dbReference type="SUPFAM" id="SSF81665">
    <property type="entry name" value="Calcium ATPase, transmembrane domain M"/>
    <property type="match status" value="1"/>
</dbReference>
<keyword evidence="13 15" id="KW-0472">Membrane</keyword>
<evidence type="ECO:0000256" key="9">
    <source>
        <dbReference type="ARBA" id="ARBA00022967"/>
    </source>
</evidence>
<dbReference type="NCBIfam" id="TIGR01494">
    <property type="entry name" value="ATPase_P-type"/>
    <property type="match status" value="1"/>
</dbReference>
<feature type="transmembrane region" description="Helical" evidence="15">
    <location>
        <begin position="79"/>
        <end position="97"/>
    </location>
</feature>
<dbReference type="InterPro" id="IPR001757">
    <property type="entry name" value="P_typ_ATPase"/>
</dbReference>
<dbReference type="GO" id="GO:0055070">
    <property type="term" value="P:copper ion homeostasis"/>
    <property type="evidence" value="ECO:0007669"/>
    <property type="project" value="TreeGrafter"/>
</dbReference>
<comment type="subcellular location">
    <subcellularLocation>
        <location evidence="1">Cell membrane</location>
        <topology evidence="1">Multi-pass membrane protein</topology>
    </subcellularLocation>
</comment>
<evidence type="ECO:0000256" key="8">
    <source>
        <dbReference type="ARBA" id="ARBA00022840"/>
    </source>
</evidence>
<dbReference type="PANTHER" id="PTHR43520">
    <property type="entry name" value="ATP7, ISOFORM B"/>
    <property type="match status" value="1"/>
</dbReference>
<dbReference type="Pfam" id="PF00122">
    <property type="entry name" value="E1-E2_ATPase"/>
    <property type="match status" value="1"/>
</dbReference>
<feature type="transmembrane region" description="Helical" evidence="15">
    <location>
        <begin position="696"/>
        <end position="715"/>
    </location>
</feature>
<dbReference type="InterPro" id="IPR023299">
    <property type="entry name" value="ATPase_P-typ_cyto_dom_N"/>
</dbReference>
<dbReference type="Proteomes" id="UP000051966">
    <property type="component" value="Unassembled WGS sequence"/>
</dbReference>
<dbReference type="Gene3D" id="3.40.50.1000">
    <property type="entry name" value="HAD superfamily/HAD-like"/>
    <property type="match status" value="1"/>
</dbReference>
<dbReference type="EC" id="7.2.2.8" evidence="3"/>
<evidence type="ECO:0000256" key="15">
    <source>
        <dbReference type="RuleBase" id="RU362081"/>
    </source>
</evidence>
<dbReference type="GO" id="GO:0005886">
    <property type="term" value="C:plasma membrane"/>
    <property type="evidence" value="ECO:0007669"/>
    <property type="project" value="UniProtKB-SubCell"/>
</dbReference>
<keyword evidence="11" id="KW-0186">Copper</keyword>
<dbReference type="PATRIC" id="fig|1423743.5.peg.1854"/>
<dbReference type="GO" id="GO:0140581">
    <property type="term" value="F:P-type monovalent copper transporter activity"/>
    <property type="evidence" value="ECO:0007669"/>
    <property type="project" value="UniProtKB-EC"/>
</dbReference>
<evidence type="ECO:0000256" key="12">
    <source>
        <dbReference type="ARBA" id="ARBA00023065"/>
    </source>
</evidence>
<feature type="transmembrane region" description="Helical" evidence="15">
    <location>
        <begin position="327"/>
        <end position="349"/>
    </location>
</feature>
<dbReference type="GO" id="GO:0005507">
    <property type="term" value="F:copper ion binding"/>
    <property type="evidence" value="ECO:0007669"/>
    <property type="project" value="TreeGrafter"/>
</dbReference>
<dbReference type="AlphaFoldDB" id="A0A0R1VBE5"/>
<dbReference type="InterPro" id="IPR059000">
    <property type="entry name" value="ATPase_P-type_domA"/>
</dbReference>
<sequence length="718" mass="77321">MKTSSADQMNKMQAQSEKEKSLTAQKTPMSGQHHMTMQHDSMTGMDHQMGGMDMSDDHQMSGMHGHHMNMNMGDLNRRFWISLVLTVPVVLLSPMAGMKGLTFQFVWSPLILAVIGSILYFYGGKPFFSGAKTEFQTKKPGMMSLITLGITVAYFYSIYSVIANHLFHVTPPVDEFFWELSTLIDIMLLGHIIEMKSIDSAGSAVDALSKLLPDTARVVKNGQVVSVNVADLKVNDVVQVQAGGKIPADGLIVKGTTTVNESLVTGESKLVSKTVNDEVIGGAINNDGTFEFKVTKAQGDSFLNKVMQLVQHASENKSHAQTVADRVAGYLFYAALSVAIIAFIVWMLVSGATVALPIAVTVLIIACPHALGLAVPLVVSRSTALAAQNGLLIRDSSALERANRVHYVLMDKTGTLTAGNFKLNFYQTLNDAYSKTDILKIAGSLEQTSSHPLAKGVMTAVLENHLQIQSAENVQQIPGFGLIGNVNGKIYQLVSSNFFNKNQVQYDQTVVNKLLADKNNSISFLIENNQVIGAIGEGDEIKPGSKPMIDYLKQHHIQPVMLTGDNAAIAESVARQLGISDFQAKLLPEDKQKIVSKYQQKGPTMFIGDGVNDAPSLSGADVGVAIGAGTDVAIDSADIVLVRSDPKDVVDLFKLAKRTSEKMKQNLWWGAGYNIIAIPLAAGILAFAGILLSPMVGAVLMSLSTIVVSINALTLRVG</sequence>
<evidence type="ECO:0000256" key="4">
    <source>
        <dbReference type="ARBA" id="ARBA00022692"/>
    </source>
</evidence>
<dbReference type="PROSITE" id="PS00154">
    <property type="entry name" value="ATPASE_E1_E2"/>
    <property type="match status" value="1"/>
</dbReference>
<dbReference type="InterPro" id="IPR036412">
    <property type="entry name" value="HAD-like_sf"/>
</dbReference>
<organism evidence="18 19">
    <name type="scientific">Lentilactobacillus farraginis DSM 18382 = JCM 14108</name>
    <dbReference type="NCBI Taxonomy" id="1423743"/>
    <lineage>
        <taxon>Bacteria</taxon>
        <taxon>Bacillati</taxon>
        <taxon>Bacillota</taxon>
        <taxon>Bacilli</taxon>
        <taxon>Lactobacillales</taxon>
        <taxon>Lactobacillaceae</taxon>
        <taxon>Lentilactobacillus</taxon>
    </lineage>
</organism>
<evidence type="ECO:0000256" key="6">
    <source>
        <dbReference type="ARBA" id="ARBA00022741"/>
    </source>
</evidence>
<keyword evidence="9" id="KW-1278">Translocase</keyword>
<evidence type="ECO:0000256" key="1">
    <source>
        <dbReference type="ARBA" id="ARBA00004651"/>
    </source>
</evidence>
<dbReference type="InterPro" id="IPR023214">
    <property type="entry name" value="HAD_sf"/>
</dbReference>
<keyword evidence="8 15" id="KW-0067">ATP-binding</keyword>
<keyword evidence="6 15" id="KW-0547">Nucleotide-binding</keyword>
<keyword evidence="7" id="KW-0187">Copper transport</keyword>
<feature type="compositionally biased region" description="Polar residues" evidence="16">
    <location>
        <begin position="1"/>
        <end position="15"/>
    </location>
</feature>
<dbReference type="SFLD" id="SFLDF00027">
    <property type="entry name" value="p-type_atpase"/>
    <property type="match status" value="1"/>
</dbReference>
<evidence type="ECO:0000259" key="17">
    <source>
        <dbReference type="Pfam" id="PF00122"/>
    </source>
</evidence>
<evidence type="ECO:0000256" key="16">
    <source>
        <dbReference type="SAM" id="MobiDB-lite"/>
    </source>
</evidence>
<evidence type="ECO:0000256" key="7">
    <source>
        <dbReference type="ARBA" id="ARBA00022796"/>
    </source>
</evidence>
<name>A0A0R1VBE5_9LACO</name>
<dbReference type="InterPro" id="IPR023298">
    <property type="entry name" value="ATPase_P-typ_TM_dom_sf"/>
</dbReference>
<dbReference type="InterPro" id="IPR027256">
    <property type="entry name" value="P-typ_ATPase_IB"/>
</dbReference>
<feature type="compositionally biased region" description="Polar residues" evidence="16">
    <location>
        <begin position="22"/>
        <end position="35"/>
    </location>
</feature>
<evidence type="ECO:0000256" key="5">
    <source>
        <dbReference type="ARBA" id="ARBA00022723"/>
    </source>
</evidence>
<evidence type="ECO:0000256" key="13">
    <source>
        <dbReference type="ARBA" id="ARBA00023136"/>
    </source>
</evidence>
<keyword evidence="5 15" id="KW-0479">Metal-binding</keyword>
<dbReference type="Gene3D" id="2.70.150.10">
    <property type="entry name" value="Calcium-transporting ATPase, cytoplasmic transduction domain A"/>
    <property type="match status" value="1"/>
</dbReference>
<keyword evidence="10 15" id="KW-1133">Transmembrane helix</keyword>
<feature type="transmembrane region" description="Helical" evidence="15">
    <location>
        <begin position="176"/>
        <end position="193"/>
    </location>
</feature>
<feature type="transmembrane region" description="Helical" evidence="15">
    <location>
        <begin position="103"/>
        <end position="122"/>
    </location>
</feature>
<dbReference type="NCBIfam" id="TIGR01525">
    <property type="entry name" value="ATPase-IB_hvy"/>
    <property type="match status" value="1"/>
</dbReference>
<feature type="transmembrane region" description="Helical" evidence="15">
    <location>
        <begin position="667"/>
        <end position="690"/>
    </location>
</feature>
<feature type="domain" description="P-type ATPase A" evidence="17">
    <location>
        <begin position="210"/>
        <end position="311"/>
    </location>
</feature>
<dbReference type="InterPro" id="IPR018303">
    <property type="entry name" value="ATPase_P-typ_P_site"/>
</dbReference>
<reference evidence="18 19" key="1">
    <citation type="journal article" date="2015" name="Genome Announc.">
        <title>Expanding the biotechnology potential of lactobacilli through comparative genomics of 213 strains and associated genera.</title>
        <authorList>
            <person name="Sun Z."/>
            <person name="Harris H.M."/>
            <person name="McCann A."/>
            <person name="Guo C."/>
            <person name="Argimon S."/>
            <person name="Zhang W."/>
            <person name="Yang X."/>
            <person name="Jeffery I.B."/>
            <person name="Cooney J.C."/>
            <person name="Kagawa T.F."/>
            <person name="Liu W."/>
            <person name="Song Y."/>
            <person name="Salvetti E."/>
            <person name="Wrobel A."/>
            <person name="Rasinkangas P."/>
            <person name="Parkhill J."/>
            <person name="Rea M.C."/>
            <person name="O'Sullivan O."/>
            <person name="Ritari J."/>
            <person name="Douillard F.P."/>
            <person name="Paul Ross R."/>
            <person name="Yang R."/>
            <person name="Briner A.E."/>
            <person name="Felis G.E."/>
            <person name="de Vos W.M."/>
            <person name="Barrangou R."/>
            <person name="Klaenhammer T.R."/>
            <person name="Caufield P.W."/>
            <person name="Cui Y."/>
            <person name="Zhang H."/>
            <person name="O'Toole P.W."/>
        </authorList>
    </citation>
    <scope>NUCLEOTIDE SEQUENCE [LARGE SCALE GENOMIC DNA]</scope>
    <source>
        <strain evidence="18 19">DSM 18382</strain>
    </source>
</reference>
<dbReference type="NCBIfam" id="TIGR01511">
    <property type="entry name" value="ATPase-IB1_Cu"/>
    <property type="match status" value="1"/>
</dbReference>
<dbReference type="PANTHER" id="PTHR43520:SF8">
    <property type="entry name" value="P-TYPE CU(+) TRANSPORTER"/>
    <property type="match status" value="1"/>
</dbReference>
<dbReference type="FunFam" id="2.70.150.10:FF:000002">
    <property type="entry name" value="Copper-transporting ATPase 1, putative"/>
    <property type="match status" value="1"/>
</dbReference>
<dbReference type="GO" id="GO:0005524">
    <property type="term" value="F:ATP binding"/>
    <property type="evidence" value="ECO:0007669"/>
    <property type="project" value="UniProtKB-UniRule"/>
</dbReference>
<feature type="transmembrane region" description="Helical" evidence="15">
    <location>
        <begin position="143"/>
        <end position="164"/>
    </location>
</feature>
<evidence type="ECO:0000256" key="10">
    <source>
        <dbReference type="ARBA" id="ARBA00022989"/>
    </source>
</evidence>
<proteinExistence type="inferred from homology"/>
<dbReference type="GO" id="GO:0016887">
    <property type="term" value="F:ATP hydrolysis activity"/>
    <property type="evidence" value="ECO:0007669"/>
    <property type="project" value="InterPro"/>
</dbReference>
<feature type="region of interest" description="Disordered" evidence="16">
    <location>
        <begin position="1"/>
        <end position="35"/>
    </location>
</feature>
<evidence type="ECO:0000313" key="19">
    <source>
        <dbReference type="Proteomes" id="UP000051966"/>
    </source>
</evidence>
<evidence type="ECO:0000256" key="2">
    <source>
        <dbReference type="ARBA" id="ARBA00006024"/>
    </source>
</evidence>
<comment type="catalytic activity">
    <reaction evidence="14">
        <text>Cu(+)(in) + ATP + H2O = Cu(+)(out) + ADP + phosphate + H(+)</text>
        <dbReference type="Rhea" id="RHEA:25792"/>
        <dbReference type="ChEBI" id="CHEBI:15377"/>
        <dbReference type="ChEBI" id="CHEBI:15378"/>
        <dbReference type="ChEBI" id="CHEBI:30616"/>
        <dbReference type="ChEBI" id="CHEBI:43474"/>
        <dbReference type="ChEBI" id="CHEBI:49552"/>
        <dbReference type="ChEBI" id="CHEBI:456216"/>
        <dbReference type="EC" id="7.2.2.8"/>
    </reaction>
</comment>
<gene>
    <name evidence="18" type="ORF">FD41_GL001797</name>
</gene>
<dbReference type="SFLD" id="SFLDS00003">
    <property type="entry name" value="Haloacid_Dehalogenase"/>
    <property type="match status" value="1"/>
</dbReference>
<keyword evidence="12" id="KW-0813">Transport</keyword>
<comment type="caution">
    <text evidence="18">The sequence shown here is derived from an EMBL/GenBank/DDBJ whole genome shotgun (WGS) entry which is preliminary data.</text>
</comment>
<dbReference type="SFLD" id="SFLDG00002">
    <property type="entry name" value="C1.7:_P-type_atpase_like"/>
    <property type="match status" value="1"/>
</dbReference>
<evidence type="ECO:0000256" key="11">
    <source>
        <dbReference type="ARBA" id="ARBA00023008"/>
    </source>
</evidence>
<evidence type="ECO:0000256" key="14">
    <source>
        <dbReference type="ARBA" id="ARBA00049289"/>
    </source>
</evidence>
<dbReference type="Pfam" id="PF00702">
    <property type="entry name" value="Hydrolase"/>
    <property type="match status" value="1"/>
</dbReference>
<dbReference type="Gene3D" id="3.40.1110.10">
    <property type="entry name" value="Calcium-transporting ATPase, cytoplasmic domain N"/>
    <property type="match status" value="1"/>
</dbReference>
<dbReference type="GO" id="GO:0043682">
    <property type="term" value="F:P-type divalent copper transporter activity"/>
    <property type="evidence" value="ECO:0007669"/>
    <property type="project" value="TreeGrafter"/>
</dbReference>
<dbReference type="PRINTS" id="PR00943">
    <property type="entry name" value="CUATPASE"/>
</dbReference>
<keyword evidence="15" id="KW-1003">Cell membrane</keyword>
<evidence type="ECO:0000313" key="18">
    <source>
        <dbReference type="EMBL" id="KRM00980.1"/>
    </source>
</evidence>
<keyword evidence="19" id="KW-1185">Reference proteome</keyword>
<accession>A0A0R1VBE5</accession>
<protein>
    <recommendedName>
        <fullName evidence="3">P-type Cu(+) transporter</fullName>
        <ecNumber evidence="3">7.2.2.8</ecNumber>
    </recommendedName>
</protein>
<keyword evidence="4 15" id="KW-0812">Transmembrane</keyword>
<evidence type="ECO:0000256" key="3">
    <source>
        <dbReference type="ARBA" id="ARBA00012517"/>
    </source>
</evidence>
<dbReference type="EMBL" id="AZFY01000155">
    <property type="protein sequence ID" value="KRM00980.1"/>
    <property type="molecule type" value="Genomic_DNA"/>
</dbReference>
<dbReference type="SUPFAM" id="SSF81653">
    <property type="entry name" value="Calcium ATPase, transduction domain A"/>
    <property type="match status" value="1"/>
</dbReference>
<comment type="similarity">
    <text evidence="2 15">Belongs to the cation transport ATPase (P-type) (TC 3.A.3) family. Type IB subfamily.</text>
</comment>
<dbReference type="InterPro" id="IPR008250">
    <property type="entry name" value="ATPase_P-typ_transduc_dom_A_sf"/>
</dbReference>
<dbReference type="SUPFAM" id="SSF56784">
    <property type="entry name" value="HAD-like"/>
    <property type="match status" value="1"/>
</dbReference>
<feature type="transmembrane region" description="Helical" evidence="15">
    <location>
        <begin position="355"/>
        <end position="379"/>
    </location>
</feature>
<dbReference type="PRINTS" id="PR00119">
    <property type="entry name" value="CATATPASE"/>
</dbReference>
<dbReference type="InterPro" id="IPR044492">
    <property type="entry name" value="P_typ_ATPase_HD_dom"/>
</dbReference>
<keyword evidence="12" id="KW-0406">Ion transport</keyword>